<dbReference type="PANTHER" id="PTHR36960">
    <property type="entry name" value="SI:DKEY-32E6.3"/>
    <property type="match status" value="1"/>
</dbReference>
<reference evidence="2" key="4">
    <citation type="submission" date="2025-05" db="UniProtKB">
        <authorList>
            <consortium name="Ensembl"/>
        </authorList>
    </citation>
    <scope>IDENTIFICATION</scope>
</reference>
<dbReference type="PANTHER" id="PTHR36960:SF1">
    <property type="entry name" value="SI:DKEY-32E6.3"/>
    <property type="match status" value="1"/>
</dbReference>
<accession>V9KZ55</accession>
<dbReference type="Proteomes" id="UP000314986">
    <property type="component" value="Unassembled WGS sequence"/>
</dbReference>
<dbReference type="GeneTree" id="ENSGT00390000003093"/>
<dbReference type="RefSeq" id="XP_042195726.1">
    <property type="nucleotide sequence ID" value="XM_042339792.1"/>
</dbReference>
<dbReference type="OMA" id="CEGAVSY"/>
<dbReference type="GeneID" id="103188762"/>
<evidence type="ECO:0000313" key="2">
    <source>
        <dbReference type="Ensembl" id="ENSCMIP00000017329.1"/>
    </source>
</evidence>
<reference evidence="3" key="2">
    <citation type="journal article" date="2007" name="PLoS Biol.">
        <title>Survey sequencing and comparative analysis of the elephant shark (Callorhinchus milii) genome.</title>
        <authorList>
            <person name="Venkatesh B."/>
            <person name="Kirkness E.F."/>
            <person name="Loh Y.H."/>
            <person name="Halpern A.L."/>
            <person name="Lee A.P."/>
            <person name="Johnson J."/>
            <person name="Dandona N."/>
            <person name="Viswanathan L.D."/>
            <person name="Tay A."/>
            <person name="Venter J.C."/>
            <person name="Strausberg R.L."/>
            <person name="Brenner S."/>
        </authorList>
    </citation>
    <scope>NUCLEOTIDE SEQUENCE [LARGE SCALE GENOMIC DNA]</scope>
</reference>
<dbReference type="RefSeq" id="XP_042195725.1">
    <property type="nucleotide sequence ID" value="XM_042339791.1"/>
</dbReference>
<organism evidence="1">
    <name type="scientific">Callorhinchus milii</name>
    <name type="common">Ghost shark</name>
    <dbReference type="NCBI Taxonomy" id="7868"/>
    <lineage>
        <taxon>Eukaryota</taxon>
        <taxon>Metazoa</taxon>
        <taxon>Chordata</taxon>
        <taxon>Craniata</taxon>
        <taxon>Vertebrata</taxon>
        <taxon>Chondrichthyes</taxon>
        <taxon>Holocephali</taxon>
        <taxon>Chimaeriformes</taxon>
        <taxon>Callorhinchidae</taxon>
        <taxon>Callorhinchus</taxon>
    </lineage>
</organism>
<gene>
    <name evidence="2" type="primary">si:dkey-32e6.3</name>
</gene>
<evidence type="ECO:0000313" key="3">
    <source>
        <dbReference type="Proteomes" id="UP000314986"/>
    </source>
</evidence>
<reference evidence="3" key="1">
    <citation type="journal article" date="2006" name="Science">
        <title>Ancient noncoding elements conserved in the human genome.</title>
        <authorList>
            <person name="Venkatesh B."/>
            <person name="Kirkness E.F."/>
            <person name="Loh Y.H."/>
            <person name="Halpern A.L."/>
            <person name="Lee A.P."/>
            <person name="Johnson J."/>
            <person name="Dandona N."/>
            <person name="Viswanathan L.D."/>
            <person name="Tay A."/>
            <person name="Venter J.C."/>
            <person name="Strausberg R.L."/>
            <person name="Brenner S."/>
        </authorList>
    </citation>
    <scope>NUCLEOTIDE SEQUENCE [LARGE SCALE GENOMIC DNA]</scope>
</reference>
<evidence type="ECO:0000313" key="1">
    <source>
        <dbReference type="EMBL" id="AFP04063.1"/>
    </source>
</evidence>
<dbReference type="AlphaFoldDB" id="V9KZ55"/>
<proteinExistence type="evidence at transcript level"/>
<protein>
    <submittedName>
        <fullName evidence="2">Si:dkey-32e6.3</fullName>
    </submittedName>
</protein>
<dbReference type="RefSeq" id="XP_042195727.1">
    <property type="nucleotide sequence ID" value="XM_042339793.1"/>
</dbReference>
<sequence>MASLLSNPDMEDMKSDSSRTVTEIPTTLNCKKTKLIVHLDLNNTILLCDTVTGQGPSNALNSFLSTVTWGRMNQIGRWEWLSSVLSLNPPCDGAVSYYSQFGRVLDFTETADGQPFKKIHSDCLQKLEWQNPYDELLSTTGEDGKHYHWILPAFFEFIDDLLSQNREFAIIFRTFGTDLCRTLETIQFALSGNHPEYKHLQMKQLPISMVEGRIRCSPDNVVLTVGSDQISLKSESRGLYNYFSSLKGIVGFQDHFDWWARNNYSNRGGKPLWIDPSHTGVHHIFIDDNIRLNDSDSIVNPQVFVKDGIRIAPTAELYNICLVQTNLVKAICDRNYFIKCVQHCEENFIKYTAQCAAQDAVTTSDKSTTS</sequence>
<dbReference type="STRING" id="7868.ENSCMIP00000017329"/>
<dbReference type="EMBL" id="JW871545">
    <property type="protein sequence ID" value="AFP04063.1"/>
    <property type="molecule type" value="mRNA"/>
</dbReference>
<reference evidence="1 3" key="3">
    <citation type="journal article" date="2014" name="Nature">
        <title>Elephant shark genome provides unique insights into gnathostome evolution.</title>
        <authorList>
            <consortium name="International Elephant Shark Genome Sequencing Consortium"/>
            <person name="Venkatesh B."/>
            <person name="Lee A.P."/>
            <person name="Ravi V."/>
            <person name="Maurya A.K."/>
            <person name="Lian M.M."/>
            <person name="Swann J.B."/>
            <person name="Ohta Y."/>
            <person name="Flajnik M.F."/>
            <person name="Sutoh Y."/>
            <person name="Kasahara M."/>
            <person name="Hoon S."/>
            <person name="Gangu V."/>
            <person name="Roy S.W."/>
            <person name="Irimia M."/>
            <person name="Korzh V."/>
            <person name="Kondrychyn I."/>
            <person name="Lim Z.W."/>
            <person name="Tay B.H."/>
            <person name="Tohari S."/>
            <person name="Kong K.W."/>
            <person name="Ho S."/>
            <person name="Lorente-Galdos B."/>
            <person name="Quilez J."/>
            <person name="Marques-Bonet T."/>
            <person name="Raney B.J."/>
            <person name="Ingham P.W."/>
            <person name="Tay A."/>
            <person name="Hillier L.W."/>
            <person name="Minx P."/>
            <person name="Boehm T."/>
            <person name="Wilson R.K."/>
            <person name="Brenner S."/>
            <person name="Warren W.C."/>
        </authorList>
    </citation>
    <scope>NUCLEOTIDE SEQUENCE</scope>
    <source>
        <tissue evidence="1">Brain</tissue>
    </source>
</reference>
<name>V9KZ55_CALMI</name>
<dbReference type="OrthoDB" id="417678at2759"/>
<dbReference type="Ensembl" id="ENSCMIT00000017667.1">
    <property type="protein sequence ID" value="ENSCMIP00000017329.1"/>
    <property type="gene ID" value="ENSCMIG00000008271.1"/>
</dbReference>
<keyword evidence="3" id="KW-1185">Reference proteome</keyword>